<dbReference type="FunFam" id="1.20.1070.10:FF:000015">
    <property type="entry name" value="Olfactory receptor"/>
    <property type="match status" value="1"/>
</dbReference>
<evidence type="ECO:0000313" key="14">
    <source>
        <dbReference type="Proteomes" id="UP001066276"/>
    </source>
</evidence>
<evidence type="ECO:0000256" key="2">
    <source>
        <dbReference type="ARBA" id="ARBA00022475"/>
    </source>
</evidence>
<comment type="subcellular location">
    <subcellularLocation>
        <location evidence="1">Cell membrane</location>
        <topology evidence="1">Multi-pass membrane protein</topology>
    </subcellularLocation>
</comment>
<dbReference type="PANTHER" id="PTHR48001">
    <property type="entry name" value="OLFACTORY RECEPTOR"/>
    <property type="match status" value="1"/>
</dbReference>
<keyword evidence="6 11" id="KW-0472">Membrane</keyword>
<feature type="transmembrane region" description="Helical" evidence="11">
    <location>
        <begin position="321"/>
        <end position="342"/>
    </location>
</feature>
<accession>A0AAV7LW28</accession>
<dbReference type="Gene3D" id="1.20.1070.10">
    <property type="entry name" value="Rhodopsin 7-helix transmembrane proteins"/>
    <property type="match status" value="1"/>
</dbReference>
<dbReference type="Pfam" id="PF13853">
    <property type="entry name" value="7tm_4"/>
    <property type="match status" value="1"/>
</dbReference>
<sequence length="426" mass="48664">MELESDRDERQGQAPTIWMTGTPGYKLDDKKKCEELSTLRARDVSFKGEMIIAVPLHNPEMHSEDGTRHNSEAPHNNQPQREAEQRPIPKIGSLWLDTAPHHAPRGTWLTEMPVTHMGLKNWTFTNEFILLGVSDQPWMQPWLFVIFLAMYVTTLLGNTTIICIIGSDCRLHTPMYFFLCNFSFVDICLTSVTVPKLLANILSEKKSIYFSGCVAQLFFFLLIGNMESFLLGVMAYDRYVAICNPLHYTTVMSRQVCLVLVVVSWITSALHSLIYSVMASRLSYCKSNILHHFFCDIPPLLKLSCSDTSMYELIIFTEGSIVVMGPFILITISYALIVFTLLKVSSEQGRWKAFSTCFSHLVVVTLFYGTDIFMYFRPSSSYSLDYDRVVSVMYTIVAPMLNPFIYSLRNKDVKDALKKVLCRTRK</sequence>
<keyword evidence="2" id="KW-1003">Cell membrane</keyword>
<evidence type="ECO:0000256" key="8">
    <source>
        <dbReference type="ARBA" id="ARBA00023224"/>
    </source>
</evidence>
<dbReference type="InterPro" id="IPR017452">
    <property type="entry name" value="GPCR_Rhodpsn_7TM"/>
</dbReference>
<keyword evidence="3 9" id="KW-0812">Transmembrane</keyword>
<protein>
    <recommendedName>
        <fullName evidence="12">G-protein coupled receptors family 1 profile domain-containing protein</fullName>
    </recommendedName>
</protein>
<dbReference type="PROSITE" id="PS50262">
    <property type="entry name" value="G_PROTEIN_RECEP_F1_2"/>
    <property type="match status" value="1"/>
</dbReference>
<dbReference type="PRINTS" id="PR00237">
    <property type="entry name" value="GPCRRHODOPSN"/>
</dbReference>
<keyword evidence="4 11" id="KW-1133">Transmembrane helix</keyword>
<evidence type="ECO:0000256" key="6">
    <source>
        <dbReference type="ARBA" id="ARBA00023136"/>
    </source>
</evidence>
<comment type="similarity">
    <text evidence="9">Belongs to the G-protein coupled receptor 1 family.</text>
</comment>
<evidence type="ECO:0000259" key="12">
    <source>
        <dbReference type="PROSITE" id="PS50262"/>
    </source>
</evidence>
<evidence type="ECO:0000256" key="4">
    <source>
        <dbReference type="ARBA" id="ARBA00022989"/>
    </source>
</evidence>
<dbReference type="GO" id="GO:0005886">
    <property type="term" value="C:plasma membrane"/>
    <property type="evidence" value="ECO:0007669"/>
    <property type="project" value="UniProtKB-SubCell"/>
</dbReference>
<feature type="transmembrane region" description="Helical" evidence="11">
    <location>
        <begin position="142"/>
        <end position="164"/>
    </location>
</feature>
<dbReference type="AlphaFoldDB" id="A0AAV7LW28"/>
<proteinExistence type="inferred from homology"/>
<feature type="transmembrane region" description="Helical" evidence="11">
    <location>
        <begin position="354"/>
        <end position="376"/>
    </location>
</feature>
<feature type="transmembrane region" description="Helical" evidence="11">
    <location>
        <begin position="176"/>
        <end position="194"/>
    </location>
</feature>
<dbReference type="PRINTS" id="PR00245">
    <property type="entry name" value="OLFACTORYR"/>
</dbReference>
<evidence type="ECO:0000256" key="5">
    <source>
        <dbReference type="ARBA" id="ARBA00023040"/>
    </source>
</evidence>
<keyword evidence="7 9" id="KW-0675">Receptor</keyword>
<feature type="transmembrane region" description="Helical" evidence="11">
    <location>
        <begin position="256"/>
        <end position="278"/>
    </location>
</feature>
<name>A0AAV7LW28_PLEWA</name>
<keyword evidence="14" id="KW-1185">Reference proteome</keyword>
<evidence type="ECO:0000256" key="10">
    <source>
        <dbReference type="SAM" id="MobiDB-lite"/>
    </source>
</evidence>
<feature type="region of interest" description="Disordered" evidence="10">
    <location>
        <begin position="1"/>
        <end position="25"/>
    </location>
</feature>
<evidence type="ECO:0000256" key="11">
    <source>
        <dbReference type="SAM" id="Phobius"/>
    </source>
</evidence>
<gene>
    <name evidence="13" type="ORF">NDU88_000907</name>
</gene>
<evidence type="ECO:0000256" key="3">
    <source>
        <dbReference type="ARBA" id="ARBA00022692"/>
    </source>
</evidence>
<feature type="compositionally biased region" description="Basic and acidic residues" evidence="10">
    <location>
        <begin position="60"/>
        <end position="72"/>
    </location>
</feature>
<dbReference type="GO" id="GO:0004930">
    <property type="term" value="F:G protein-coupled receptor activity"/>
    <property type="evidence" value="ECO:0007669"/>
    <property type="project" value="UniProtKB-KW"/>
</dbReference>
<keyword evidence="8 9" id="KW-0807">Transducer</keyword>
<evidence type="ECO:0000256" key="1">
    <source>
        <dbReference type="ARBA" id="ARBA00004651"/>
    </source>
</evidence>
<comment type="caution">
    <text evidence="13">The sequence shown here is derived from an EMBL/GenBank/DDBJ whole genome shotgun (WGS) entry which is preliminary data.</text>
</comment>
<evidence type="ECO:0000256" key="9">
    <source>
        <dbReference type="RuleBase" id="RU000688"/>
    </source>
</evidence>
<feature type="domain" description="G-protein coupled receptors family 1 profile" evidence="12">
    <location>
        <begin position="157"/>
        <end position="406"/>
    </location>
</feature>
<dbReference type="SUPFAM" id="SSF81321">
    <property type="entry name" value="Family A G protein-coupled receptor-like"/>
    <property type="match status" value="1"/>
</dbReference>
<organism evidence="13 14">
    <name type="scientific">Pleurodeles waltl</name>
    <name type="common">Iberian ribbed newt</name>
    <dbReference type="NCBI Taxonomy" id="8319"/>
    <lineage>
        <taxon>Eukaryota</taxon>
        <taxon>Metazoa</taxon>
        <taxon>Chordata</taxon>
        <taxon>Craniata</taxon>
        <taxon>Vertebrata</taxon>
        <taxon>Euteleostomi</taxon>
        <taxon>Amphibia</taxon>
        <taxon>Batrachia</taxon>
        <taxon>Caudata</taxon>
        <taxon>Salamandroidea</taxon>
        <taxon>Salamandridae</taxon>
        <taxon>Pleurodelinae</taxon>
        <taxon>Pleurodeles</taxon>
    </lineage>
</organism>
<dbReference type="Proteomes" id="UP001066276">
    <property type="component" value="Chromosome 10"/>
</dbReference>
<feature type="transmembrane region" description="Helical" evidence="11">
    <location>
        <begin position="214"/>
        <end position="236"/>
    </location>
</feature>
<dbReference type="InterPro" id="IPR000276">
    <property type="entry name" value="GPCR_Rhodpsn"/>
</dbReference>
<dbReference type="EMBL" id="JANPWB010000014">
    <property type="protein sequence ID" value="KAJ1095751.1"/>
    <property type="molecule type" value="Genomic_DNA"/>
</dbReference>
<evidence type="ECO:0000313" key="13">
    <source>
        <dbReference type="EMBL" id="KAJ1095751.1"/>
    </source>
</evidence>
<feature type="region of interest" description="Disordered" evidence="10">
    <location>
        <begin position="60"/>
        <end position="85"/>
    </location>
</feature>
<dbReference type="CDD" id="cd15235">
    <property type="entry name" value="7tmA_OR1A-like"/>
    <property type="match status" value="1"/>
</dbReference>
<reference evidence="13" key="1">
    <citation type="journal article" date="2022" name="bioRxiv">
        <title>Sequencing and chromosome-scale assembly of the giantPleurodeles waltlgenome.</title>
        <authorList>
            <person name="Brown T."/>
            <person name="Elewa A."/>
            <person name="Iarovenko S."/>
            <person name="Subramanian E."/>
            <person name="Araus A.J."/>
            <person name="Petzold A."/>
            <person name="Susuki M."/>
            <person name="Suzuki K.-i.T."/>
            <person name="Hayashi T."/>
            <person name="Toyoda A."/>
            <person name="Oliveira C."/>
            <person name="Osipova E."/>
            <person name="Leigh N.D."/>
            <person name="Simon A."/>
            <person name="Yun M.H."/>
        </authorList>
    </citation>
    <scope>NUCLEOTIDE SEQUENCE</scope>
    <source>
        <strain evidence="13">20211129_DDA</strain>
        <tissue evidence="13">Liver</tissue>
    </source>
</reference>
<feature type="transmembrane region" description="Helical" evidence="11">
    <location>
        <begin position="388"/>
        <end position="408"/>
    </location>
</feature>
<dbReference type="GO" id="GO:0004984">
    <property type="term" value="F:olfactory receptor activity"/>
    <property type="evidence" value="ECO:0007669"/>
    <property type="project" value="InterPro"/>
</dbReference>
<keyword evidence="5 9" id="KW-0297">G-protein coupled receptor</keyword>
<evidence type="ECO:0000256" key="7">
    <source>
        <dbReference type="ARBA" id="ARBA00023170"/>
    </source>
</evidence>
<dbReference type="PROSITE" id="PS00237">
    <property type="entry name" value="G_PROTEIN_RECEP_F1_1"/>
    <property type="match status" value="1"/>
</dbReference>
<dbReference type="InterPro" id="IPR000725">
    <property type="entry name" value="Olfact_rcpt"/>
</dbReference>